<dbReference type="RefSeq" id="WP_012375614.1">
    <property type="nucleotide sequence ID" value="NC_010571.1"/>
</dbReference>
<evidence type="ECO:0000313" key="3">
    <source>
        <dbReference type="Proteomes" id="UP000007013"/>
    </source>
</evidence>
<gene>
    <name evidence="2" type="ordered locus">Oter_2798</name>
</gene>
<keyword evidence="1" id="KW-1133">Transmembrane helix</keyword>
<accession>B1ZW65</accession>
<dbReference type="Proteomes" id="UP000007013">
    <property type="component" value="Chromosome"/>
</dbReference>
<dbReference type="KEGG" id="ote:Oter_2798"/>
<feature type="transmembrane region" description="Helical" evidence="1">
    <location>
        <begin position="69"/>
        <end position="87"/>
    </location>
</feature>
<dbReference type="eggNOG" id="ENOG502ZQNF">
    <property type="taxonomic scope" value="Bacteria"/>
</dbReference>
<feature type="transmembrane region" description="Helical" evidence="1">
    <location>
        <begin position="38"/>
        <end position="57"/>
    </location>
</feature>
<name>B1ZW65_OPITP</name>
<sequence length="116" mass="13006">MNPYENNALHLIHVLGVLVMAAYTFYAFAASLESRKRVMMITGIATLLVVLTGIRMWQGLFSFEMLGWIWVKIVCWLGLSALTGMAYRKREKAGVLMATTLVLTTVAVAMVYLKPF</sequence>
<proteinExistence type="predicted"/>
<feature type="transmembrane region" description="Helical" evidence="1">
    <location>
        <begin position="12"/>
        <end position="31"/>
    </location>
</feature>
<feature type="transmembrane region" description="Helical" evidence="1">
    <location>
        <begin position="94"/>
        <end position="113"/>
    </location>
</feature>
<dbReference type="HOGENOM" id="CLU_2144799_0_0_0"/>
<keyword evidence="3" id="KW-1185">Reference proteome</keyword>
<dbReference type="OrthoDB" id="196781at2"/>
<dbReference type="EMBL" id="CP001032">
    <property type="protein sequence ID" value="ACB76079.1"/>
    <property type="molecule type" value="Genomic_DNA"/>
</dbReference>
<keyword evidence="1" id="KW-0472">Membrane</keyword>
<protein>
    <recommendedName>
        <fullName evidence="4">Invasion gene expression up-regulator SirB</fullName>
    </recommendedName>
</protein>
<keyword evidence="1" id="KW-0812">Transmembrane</keyword>
<dbReference type="AlphaFoldDB" id="B1ZW65"/>
<evidence type="ECO:0000256" key="1">
    <source>
        <dbReference type="SAM" id="Phobius"/>
    </source>
</evidence>
<organism evidence="2 3">
    <name type="scientific">Opitutus terrae (strain DSM 11246 / JCM 15787 / PB90-1)</name>
    <dbReference type="NCBI Taxonomy" id="452637"/>
    <lineage>
        <taxon>Bacteria</taxon>
        <taxon>Pseudomonadati</taxon>
        <taxon>Verrucomicrobiota</taxon>
        <taxon>Opitutia</taxon>
        <taxon>Opitutales</taxon>
        <taxon>Opitutaceae</taxon>
        <taxon>Opitutus</taxon>
    </lineage>
</organism>
<evidence type="ECO:0000313" key="2">
    <source>
        <dbReference type="EMBL" id="ACB76079.1"/>
    </source>
</evidence>
<reference evidence="2 3" key="1">
    <citation type="journal article" date="2011" name="J. Bacteriol.">
        <title>Genome sequence of the verrucomicrobium Opitutus terrae PB90-1, an abundant inhabitant of rice paddy soil ecosystems.</title>
        <authorList>
            <person name="van Passel M.W."/>
            <person name="Kant R."/>
            <person name="Palva A."/>
            <person name="Copeland A."/>
            <person name="Lucas S."/>
            <person name="Lapidus A."/>
            <person name="Glavina del Rio T."/>
            <person name="Pitluck S."/>
            <person name="Goltsman E."/>
            <person name="Clum A."/>
            <person name="Sun H."/>
            <person name="Schmutz J."/>
            <person name="Larimer F.W."/>
            <person name="Land M.L."/>
            <person name="Hauser L."/>
            <person name="Kyrpides N."/>
            <person name="Mikhailova N."/>
            <person name="Richardson P.P."/>
            <person name="Janssen P.H."/>
            <person name="de Vos W.M."/>
            <person name="Smidt H."/>
        </authorList>
    </citation>
    <scope>NUCLEOTIDE SEQUENCE [LARGE SCALE GENOMIC DNA]</scope>
    <source>
        <strain evidence="3">DSM 11246 / JCM 15787 / PB90-1</strain>
    </source>
</reference>
<evidence type="ECO:0008006" key="4">
    <source>
        <dbReference type="Google" id="ProtNLM"/>
    </source>
</evidence>